<dbReference type="RefSeq" id="WP_030107857.1">
    <property type="nucleotide sequence ID" value="NZ_BAAABQ010000059.1"/>
</dbReference>
<dbReference type="EMBL" id="JACJID010000002">
    <property type="protein sequence ID" value="MBA8925708.1"/>
    <property type="molecule type" value="Genomic_DNA"/>
</dbReference>
<dbReference type="InterPro" id="IPR036444">
    <property type="entry name" value="PLipase_A2_dom_sf"/>
</dbReference>
<sequence length="145" mass="16065">MSHRTVRGLLGAALVSASLLVGAGFAQASLSPSQLQATTDSYLFQNSLSSFMSIRSGHPYADQLDWSTDVCSHVPDRPLGYDFSNPCIRHDFGYRNYKKQGRFNATTKKSIDDNFRNDMYSVCGSSKLCRGTADVYYWGVRKLGS</sequence>
<gene>
    <name evidence="2" type="ORF">BC739_002907</name>
</gene>
<name>A0ABR6BFQ9_9PSEU</name>
<protein>
    <recommendedName>
        <fullName evidence="4">Phospholipase A2</fullName>
    </recommendedName>
</protein>
<proteinExistence type="predicted"/>
<organism evidence="2 3">
    <name type="scientific">Kutzneria viridogrisea</name>
    <dbReference type="NCBI Taxonomy" id="47990"/>
    <lineage>
        <taxon>Bacteria</taxon>
        <taxon>Bacillati</taxon>
        <taxon>Actinomycetota</taxon>
        <taxon>Actinomycetes</taxon>
        <taxon>Pseudonocardiales</taxon>
        <taxon>Pseudonocardiaceae</taxon>
        <taxon>Kutzneria</taxon>
    </lineage>
</organism>
<dbReference type="SUPFAM" id="SSF48619">
    <property type="entry name" value="Phospholipase A2, PLA2"/>
    <property type="match status" value="1"/>
</dbReference>
<evidence type="ECO:0000313" key="3">
    <source>
        <dbReference type="Proteomes" id="UP000517916"/>
    </source>
</evidence>
<evidence type="ECO:0008006" key="4">
    <source>
        <dbReference type="Google" id="ProtNLM"/>
    </source>
</evidence>
<reference evidence="2 3" key="1">
    <citation type="submission" date="2020-08" db="EMBL/GenBank/DDBJ databases">
        <title>Genomic Encyclopedia of Archaeal and Bacterial Type Strains, Phase II (KMG-II): from individual species to whole genera.</title>
        <authorList>
            <person name="Goeker M."/>
        </authorList>
    </citation>
    <scope>NUCLEOTIDE SEQUENCE [LARGE SCALE GENOMIC DNA]</scope>
    <source>
        <strain evidence="2 3">DSM 43850</strain>
    </source>
</reference>
<dbReference type="InterPro" id="IPR015141">
    <property type="entry name" value="PLipase_A2_prok/fun"/>
</dbReference>
<comment type="caution">
    <text evidence="2">The sequence shown here is derived from an EMBL/GenBank/DDBJ whole genome shotgun (WGS) entry which is preliminary data.</text>
</comment>
<feature type="signal peptide" evidence="1">
    <location>
        <begin position="1"/>
        <end position="28"/>
    </location>
</feature>
<feature type="chain" id="PRO_5047248599" description="Phospholipase A2" evidence="1">
    <location>
        <begin position="29"/>
        <end position="145"/>
    </location>
</feature>
<evidence type="ECO:0000313" key="2">
    <source>
        <dbReference type="EMBL" id="MBA8925708.1"/>
    </source>
</evidence>
<keyword evidence="3" id="KW-1185">Reference proteome</keyword>
<evidence type="ECO:0000256" key="1">
    <source>
        <dbReference type="SAM" id="SignalP"/>
    </source>
</evidence>
<dbReference type="Gene3D" id="1.20.90.10">
    <property type="entry name" value="Phospholipase A2 domain"/>
    <property type="match status" value="1"/>
</dbReference>
<accession>A0ABR6BFQ9</accession>
<dbReference type="Proteomes" id="UP000517916">
    <property type="component" value="Unassembled WGS sequence"/>
</dbReference>
<keyword evidence="1" id="KW-0732">Signal</keyword>
<dbReference type="Pfam" id="PF09056">
    <property type="entry name" value="Phospholip_A2_3"/>
    <property type="match status" value="1"/>
</dbReference>